<accession>A0AC60PNE8</accession>
<organism evidence="1 2">
    <name type="scientific">Ixodes persulcatus</name>
    <name type="common">Taiga tick</name>
    <dbReference type="NCBI Taxonomy" id="34615"/>
    <lineage>
        <taxon>Eukaryota</taxon>
        <taxon>Metazoa</taxon>
        <taxon>Ecdysozoa</taxon>
        <taxon>Arthropoda</taxon>
        <taxon>Chelicerata</taxon>
        <taxon>Arachnida</taxon>
        <taxon>Acari</taxon>
        <taxon>Parasitiformes</taxon>
        <taxon>Ixodida</taxon>
        <taxon>Ixodoidea</taxon>
        <taxon>Ixodidae</taxon>
        <taxon>Ixodinae</taxon>
        <taxon>Ixodes</taxon>
    </lineage>
</organism>
<sequence length="248" mass="27188">MSRGTLWMGDIEPYMDDAFLKQAFAQMGEACLSTKIIANKLTGLPVGYGFMEFLDEATAQRILLECDGKPIPGSNPVKKFKLNRATHSKEANQQALNSGSMATPPGQQQQQGYQQQYYGGYGYNYPGYYNPWQGYQQYYGNYQGYPGYAGYYGQQEYAQPPDAQAVGYDYAAAGIAGPTLEAPAAQPQQPGVAGPDPDNDVEDHDMSLPDVDALNKALMARSEDLYCALDSCRWLPTDGLDPPLVPVK</sequence>
<dbReference type="EMBL" id="JABSTQ010010214">
    <property type="protein sequence ID" value="KAG0422525.1"/>
    <property type="molecule type" value="Genomic_DNA"/>
</dbReference>
<protein>
    <submittedName>
        <fullName evidence="1">Uncharacterized protein</fullName>
    </submittedName>
</protein>
<evidence type="ECO:0000313" key="1">
    <source>
        <dbReference type="EMBL" id="KAG0422525.1"/>
    </source>
</evidence>
<reference evidence="1 2" key="1">
    <citation type="journal article" date="2020" name="Cell">
        <title>Large-Scale Comparative Analyses of Tick Genomes Elucidate Their Genetic Diversity and Vector Capacities.</title>
        <authorList>
            <consortium name="Tick Genome and Microbiome Consortium (TIGMIC)"/>
            <person name="Jia N."/>
            <person name="Wang J."/>
            <person name="Shi W."/>
            <person name="Du L."/>
            <person name="Sun Y."/>
            <person name="Zhan W."/>
            <person name="Jiang J.F."/>
            <person name="Wang Q."/>
            <person name="Zhang B."/>
            <person name="Ji P."/>
            <person name="Bell-Sakyi L."/>
            <person name="Cui X.M."/>
            <person name="Yuan T.T."/>
            <person name="Jiang B.G."/>
            <person name="Yang W.F."/>
            <person name="Lam T.T."/>
            <person name="Chang Q.C."/>
            <person name="Ding S.J."/>
            <person name="Wang X.J."/>
            <person name="Zhu J.G."/>
            <person name="Ruan X.D."/>
            <person name="Zhao L."/>
            <person name="Wei J.T."/>
            <person name="Ye R.Z."/>
            <person name="Que T.C."/>
            <person name="Du C.H."/>
            <person name="Zhou Y.H."/>
            <person name="Cheng J.X."/>
            <person name="Dai P.F."/>
            <person name="Guo W.B."/>
            <person name="Han X.H."/>
            <person name="Huang E.J."/>
            <person name="Li L.F."/>
            <person name="Wei W."/>
            <person name="Gao Y.C."/>
            <person name="Liu J.Z."/>
            <person name="Shao H.Z."/>
            <person name="Wang X."/>
            <person name="Wang C.C."/>
            <person name="Yang T.C."/>
            <person name="Huo Q.B."/>
            <person name="Li W."/>
            <person name="Chen H.Y."/>
            <person name="Chen S.E."/>
            <person name="Zhou L.G."/>
            <person name="Ni X.B."/>
            <person name="Tian J.H."/>
            <person name="Sheng Y."/>
            <person name="Liu T."/>
            <person name="Pan Y.S."/>
            <person name="Xia L.Y."/>
            <person name="Li J."/>
            <person name="Zhao F."/>
            <person name="Cao W.C."/>
        </authorList>
    </citation>
    <scope>NUCLEOTIDE SEQUENCE [LARGE SCALE GENOMIC DNA]</scope>
    <source>
        <strain evidence="1">Iper-2018</strain>
    </source>
</reference>
<gene>
    <name evidence="1" type="ORF">HPB47_001658</name>
</gene>
<proteinExistence type="predicted"/>
<evidence type="ECO:0000313" key="2">
    <source>
        <dbReference type="Proteomes" id="UP000805193"/>
    </source>
</evidence>
<name>A0AC60PNE8_IXOPE</name>
<dbReference type="Proteomes" id="UP000805193">
    <property type="component" value="Unassembled WGS sequence"/>
</dbReference>
<comment type="caution">
    <text evidence="1">The sequence shown here is derived from an EMBL/GenBank/DDBJ whole genome shotgun (WGS) entry which is preliminary data.</text>
</comment>
<keyword evidence="2" id="KW-1185">Reference proteome</keyword>